<dbReference type="InterPro" id="IPR036318">
    <property type="entry name" value="FAD-bd_PCMH-like_sf"/>
</dbReference>
<dbReference type="OrthoDB" id="9811261at2"/>
<gene>
    <name evidence="4" type="ORF">ABB55_08670</name>
</gene>
<keyword evidence="5" id="KW-1185">Reference proteome</keyword>
<proteinExistence type="predicted"/>
<organism evidence="4 5">
    <name type="scientific">Prosthecodimorpha hirschii</name>
    <dbReference type="NCBI Taxonomy" id="665126"/>
    <lineage>
        <taxon>Bacteria</taxon>
        <taxon>Pseudomonadati</taxon>
        <taxon>Pseudomonadota</taxon>
        <taxon>Alphaproteobacteria</taxon>
        <taxon>Hyphomicrobiales</taxon>
        <taxon>Ancalomicrobiaceae</taxon>
        <taxon>Prosthecodimorpha</taxon>
    </lineage>
</organism>
<dbReference type="InterPro" id="IPR016164">
    <property type="entry name" value="FAD-linked_Oxase-like_C"/>
</dbReference>
<evidence type="ECO:0000259" key="3">
    <source>
        <dbReference type="PROSITE" id="PS51387"/>
    </source>
</evidence>
<dbReference type="Proteomes" id="UP000048984">
    <property type="component" value="Unassembled WGS sequence"/>
</dbReference>
<dbReference type="GO" id="GO:1903457">
    <property type="term" value="P:lactate catabolic process"/>
    <property type="evidence" value="ECO:0007669"/>
    <property type="project" value="TreeGrafter"/>
</dbReference>
<reference evidence="4 5" key="1">
    <citation type="submission" date="2015-09" db="EMBL/GenBank/DDBJ databases">
        <authorList>
            <person name="Jackson K.R."/>
            <person name="Lunt B.L."/>
            <person name="Fisher J.N.B."/>
            <person name="Gardner A.V."/>
            <person name="Bailey M.E."/>
            <person name="Deus L.M."/>
            <person name="Earl A.S."/>
            <person name="Gibby P.D."/>
            <person name="Hartmann K.A."/>
            <person name="Liu J.E."/>
            <person name="Manci A.M."/>
            <person name="Nielsen D.A."/>
            <person name="Solomon M.B."/>
            <person name="Breakwell D.P."/>
            <person name="Burnett S.H."/>
            <person name="Grose J.H."/>
        </authorList>
    </citation>
    <scope>NUCLEOTIDE SEQUENCE [LARGE SCALE GENOMIC DNA]</scope>
    <source>
        <strain evidence="4 5">16</strain>
    </source>
</reference>
<dbReference type="InterPro" id="IPR016166">
    <property type="entry name" value="FAD-bd_PCMH"/>
</dbReference>
<dbReference type="GO" id="GO:0008720">
    <property type="term" value="F:D-lactate dehydrogenase (NAD+) activity"/>
    <property type="evidence" value="ECO:0007669"/>
    <property type="project" value="TreeGrafter"/>
</dbReference>
<name>A0A0P6W4S2_9HYPH</name>
<accession>A0A0P6W4S2</accession>
<protein>
    <submittedName>
        <fullName evidence="4">FAD-linked oxidase</fullName>
    </submittedName>
</protein>
<dbReference type="Pfam" id="PF01565">
    <property type="entry name" value="FAD_binding_4"/>
    <property type="match status" value="1"/>
</dbReference>
<dbReference type="AlphaFoldDB" id="A0A0P6W4S2"/>
<dbReference type="Gene3D" id="3.30.465.10">
    <property type="match status" value="1"/>
</dbReference>
<dbReference type="STRING" id="665126.ABB55_08670"/>
<dbReference type="GO" id="GO:0071949">
    <property type="term" value="F:FAD binding"/>
    <property type="evidence" value="ECO:0007669"/>
    <property type="project" value="InterPro"/>
</dbReference>
<dbReference type="EMBL" id="LJYW01000001">
    <property type="protein sequence ID" value="KPL52293.1"/>
    <property type="molecule type" value="Genomic_DNA"/>
</dbReference>
<evidence type="ECO:0000313" key="5">
    <source>
        <dbReference type="Proteomes" id="UP000048984"/>
    </source>
</evidence>
<evidence type="ECO:0000256" key="1">
    <source>
        <dbReference type="ARBA" id="ARBA00022630"/>
    </source>
</evidence>
<reference evidence="4 5" key="2">
    <citation type="submission" date="2015-10" db="EMBL/GenBank/DDBJ databases">
        <title>Draft Genome Sequence of Prosthecomicrobium hirschii ATCC 27832.</title>
        <authorList>
            <person name="Daniel J."/>
            <person name="Givan S.A."/>
            <person name="Brun Y.V."/>
            <person name="Brown P.J."/>
        </authorList>
    </citation>
    <scope>NUCLEOTIDE SEQUENCE [LARGE SCALE GENOMIC DNA]</scope>
    <source>
        <strain evidence="4 5">16</strain>
    </source>
</reference>
<keyword evidence="2" id="KW-0274">FAD</keyword>
<dbReference type="InterPro" id="IPR016169">
    <property type="entry name" value="FAD-bd_PCMH_sub2"/>
</dbReference>
<evidence type="ECO:0000256" key="2">
    <source>
        <dbReference type="ARBA" id="ARBA00022827"/>
    </source>
</evidence>
<sequence length="461" mass="49846">MAGRKAGIWAEVKAALGDIPHADDAATLKLKSRDFFWFSPILKPQLEHCRADLVVAPRNRDEVIRAASVAARLRVPITVRAGGTGNYGQAVPLEGGMLLDVSALDRTLWVKPGAGRFEAGARLLDMDRGLFAEGQEVRLYPSTRKQATIGGLIAGGAGGAGSCTWGQISDPGAVLALQVVTVEESPRIVELRGPDVLKVLHAYGVNGVITETEIPLAPRHDWAERIVAFPDLAAAARFGQAFTEADGIAKRLVSIHEPRIPAAIKRLKPYAPDGAAIAILMVSEPQAEACEAIAAAHGGTVTFRRTAEAARAAAFDGHGAIAPLYEYTWNHTTLHMLKVDPTITYLQLRFPPGRNLDLVAWVGERFRDEIWLHLEFQRRFGRVTNSALPIVKFTSPERLYAIVDELNANEVAVSDPHSYALDDAGWKRVDSGAAQFKSLADPHGLMNPGKLRAWPPAEAAE</sequence>
<keyword evidence="1" id="KW-0285">Flavoprotein</keyword>
<dbReference type="GO" id="GO:0004458">
    <property type="term" value="F:D-lactate dehydrogenase (cytochrome) activity"/>
    <property type="evidence" value="ECO:0007669"/>
    <property type="project" value="TreeGrafter"/>
</dbReference>
<evidence type="ECO:0000313" key="4">
    <source>
        <dbReference type="EMBL" id="KPL52293.1"/>
    </source>
</evidence>
<dbReference type="PANTHER" id="PTHR11748">
    <property type="entry name" value="D-LACTATE DEHYDROGENASE"/>
    <property type="match status" value="1"/>
</dbReference>
<comment type="caution">
    <text evidence="4">The sequence shown here is derived from an EMBL/GenBank/DDBJ whole genome shotgun (WGS) entry which is preliminary data.</text>
</comment>
<feature type="domain" description="FAD-binding PCMH-type" evidence="3">
    <location>
        <begin position="47"/>
        <end position="219"/>
    </location>
</feature>
<dbReference type="SUPFAM" id="SSF56176">
    <property type="entry name" value="FAD-binding/transporter-associated domain-like"/>
    <property type="match status" value="1"/>
</dbReference>
<dbReference type="SUPFAM" id="SSF55103">
    <property type="entry name" value="FAD-linked oxidases, C-terminal domain"/>
    <property type="match status" value="1"/>
</dbReference>
<dbReference type="PANTHER" id="PTHR11748:SF119">
    <property type="entry name" value="D-2-HYDROXYGLUTARATE DEHYDROGENASE"/>
    <property type="match status" value="1"/>
</dbReference>
<dbReference type="PROSITE" id="PS51387">
    <property type="entry name" value="FAD_PCMH"/>
    <property type="match status" value="1"/>
</dbReference>
<dbReference type="RefSeq" id="WP_054358456.1">
    <property type="nucleotide sequence ID" value="NZ_LJYW01000001.1"/>
</dbReference>
<dbReference type="InterPro" id="IPR006094">
    <property type="entry name" value="Oxid_FAD_bind_N"/>
</dbReference>